<evidence type="ECO:0000256" key="3">
    <source>
        <dbReference type="ARBA" id="ARBA00022490"/>
    </source>
</evidence>
<evidence type="ECO:0000313" key="7">
    <source>
        <dbReference type="Proteomes" id="UP000829291"/>
    </source>
</evidence>
<comment type="subcellular location">
    <subcellularLocation>
        <location evidence="1">Cytoplasm</location>
        <location evidence="1">Cell cortex</location>
    </subcellularLocation>
</comment>
<evidence type="ECO:0000256" key="1">
    <source>
        <dbReference type="ARBA" id="ARBA00004544"/>
    </source>
</evidence>
<reference evidence="8" key="1">
    <citation type="submission" date="2025-08" db="UniProtKB">
        <authorList>
            <consortium name="RefSeq"/>
        </authorList>
    </citation>
    <scope>IDENTIFICATION</scope>
    <source>
        <tissue evidence="8">Thorax and Abdomen</tissue>
    </source>
</reference>
<dbReference type="GeneID" id="107218526"/>
<feature type="compositionally biased region" description="Basic and acidic residues" evidence="6">
    <location>
        <begin position="500"/>
        <end position="520"/>
    </location>
</feature>
<proteinExistence type="inferred from homology"/>
<keyword evidence="7" id="KW-1185">Reference proteome</keyword>
<dbReference type="GO" id="GO:0005085">
    <property type="term" value="F:guanyl-nucleotide exchange factor activity"/>
    <property type="evidence" value="ECO:0007669"/>
    <property type="project" value="UniProtKB-KW"/>
</dbReference>
<dbReference type="Proteomes" id="UP000829291">
    <property type="component" value="Chromosome 6"/>
</dbReference>
<evidence type="ECO:0000256" key="6">
    <source>
        <dbReference type="SAM" id="MobiDB-lite"/>
    </source>
</evidence>
<dbReference type="InterPro" id="IPR008376">
    <property type="entry name" value="Chaperone_Ric-8_A/B"/>
</dbReference>
<dbReference type="OrthoDB" id="5585685at2759"/>
<name>A0A6J0BAE4_NEOLC</name>
<comment type="similarity">
    <text evidence="2">Belongs to the synembryn family.</text>
</comment>
<sequence>MIQNMGVVKFDIFSGSSDELTQNLSQFIAEHETQRNFTELNENNLRNRIWTQLFDTLNNEEYKSTHQLCLSALRLLSRDKTDIDELVTESRIATLLRFAYLDNNLDNENVASNSETVVETLKVLCNLIYNSQQARTLVIQTSSCLSQTVQRLSKQRSELTHEGRLFHLRLLFLVTALCIHTRSKVKTELNAEVHLIEMLEETSEQLRNRPQSVLKVNDHAIACEVLKVLFNLYIRAEDEQMEEEKNEKLVSILYELLICETIENQDELISHAVNLLTVVPINSYSTLIPPVQSDNVKLVYHNMDMRAVSTLLKFLNKRLDSEIDLTENISPIATVLIRLARAQRLARKYIRLQILPPLKDVMKRPEEGITLRAKLCKQLTNPQTDLRDLVAELIFILCKESVARMVKYTGYGNAAGMFANKGLLGGRQPKTNYSSESEDSDTDEYIKYKEQINPITGCYESPKPNPLEGMSEERKEYEAVQLANLMDKLTREGIVQPCRIGEDGKPKPIEHVLELQNDSK</sequence>
<dbReference type="AlphaFoldDB" id="A0A6J0BAE4"/>
<dbReference type="GO" id="GO:0001965">
    <property type="term" value="F:G-protein alpha-subunit binding"/>
    <property type="evidence" value="ECO:0007669"/>
    <property type="project" value="TreeGrafter"/>
</dbReference>
<keyword evidence="5" id="KW-0143">Chaperone</keyword>
<dbReference type="SUPFAM" id="SSF48371">
    <property type="entry name" value="ARM repeat"/>
    <property type="match status" value="1"/>
</dbReference>
<dbReference type="CTD" id="60626"/>
<dbReference type="PANTHER" id="PTHR12425:SF5">
    <property type="entry name" value="SYNEMBRYN"/>
    <property type="match status" value="1"/>
</dbReference>
<dbReference type="PANTHER" id="PTHR12425">
    <property type="entry name" value="SYNEMBRYN"/>
    <property type="match status" value="1"/>
</dbReference>
<dbReference type="KEGG" id="nlo:107218526"/>
<protein>
    <submittedName>
        <fullName evidence="8">Synembryn-A</fullName>
    </submittedName>
</protein>
<evidence type="ECO:0000313" key="8">
    <source>
        <dbReference type="RefSeq" id="XP_015511915.1"/>
    </source>
</evidence>
<accession>A0A6J0BAE4</accession>
<keyword evidence="3" id="KW-0963">Cytoplasm</keyword>
<dbReference type="FunCoup" id="A0A6J0BAE4">
    <property type="interactions" value="1732"/>
</dbReference>
<evidence type="ECO:0000256" key="5">
    <source>
        <dbReference type="ARBA" id="ARBA00023186"/>
    </source>
</evidence>
<dbReference type="PRINTS" id="PR01802">
    <property type="entry name" value="SYNEMBRYN"/>
</dbReference>
<gene>
    <name evidence="8" type="primary">LOC107218526</name>
</gene>
<organism evidence="8">
    <name type="scientific">Neodiprion lecontei</name>
    <name type="common">Redheaded pine sawfly</name>
    <dbReference type="NCBI Taxonomy" id="441921"/>
    <lineage>
        <taxon>Eukaryota</taxon>
        <taxon>Metazoa</taxon>
        <taxon>Ecdysozoa</taxon>
        <taxon>Arthropoda</taxon>
        <taxon>Hexapoda</taxon>
        <taxon>Insecta</taxon>
        <taxon>Pterygota</taxon>
        <taxon>Neoptera</taxon>
        <taxon>Endopterygota</taxon>
        <taxon>Hymenoptera</taxon>
        <taxon>Tenthredinoidea</taxon>
        <taxon>Diprionidae</taxon>
        <taxon>Diprioninae</taxon>
        <taxon>Neodiprion</taxon>
    </lineage>
</organism>
<dbReference type="RefSeq" id="XP_015511915.1">
    <property type="nucleotide sequence ID" value="XM_015656429.2"/>
</dbReference>
<dbReference type="InterPro" id="IPR019318">
    <property type="entry name" value="Gua_nucleotide_exch_fac_Ric8"/>
</dbReference>
<dbReference type="Pfam" id="PF10165">
    <property type="entry name" value="Ric8"/>
    <property type="match status" value="1"/>
</dbReference>
<dbReference type="GO" id="GO:0005938">
    <property type="term" value="C:cell cortex"/>
    <property type="evidence" value="ECO:0007669"/>
    <property type="project" value="UniProtKB-SubCell"/>
</dbReference>
<evidence type="ECO:0000256" key="4">
    <source>
        <dbReference type="ARBA" id="ARBA00022658"/>
    </source>
</evidence>
<dbReference type="InParanoid" id="A0A6J0BAE4"/>
<dbReference type="Gene3D" id="1.25.10.10">
    <property type="entry name" value="Leucine-rich Repeat Variant"/>
    <property type="match status" value="1"/>
</dbReference>
<feature type="region of interest" description="Disordered" evidence="6">
    <location>
        <begin position="499"/>
        <end position="520"/>
    </location>
</feature>
<evidence type="ECO:0000256" key="2">
    <source>
        <dbReference type="ARBA" id="ARBA00009049"/>
    </source>
</evidence>
<dbReference type="GO" id="GO:0007186">
    <property type="term" value="P:G protein-coupled receptor signaling pathway"/>
    <property type="evidence" value="ECO:0007669"/>
    <property type="project" value="TreeGrafter"/>
</dbReference>
<keyword evidence="4" id="KW-0344">Guanine-nucleotide releasing factor</keyword>
<dbReference type="InterPro" id="IPR011989">
    <property type="entry name" value="ARM-like"/>
</dbReference>
<dbReference type="InterPro" id="IPR016024">
    <property type="entry name" value="ARM-type_fold"/>
</dbReference>